<dbReference type="VEuPathDB" id="MicrosporidiaDB:AAJ76_6600017859"/>
<dbReference type="Proteomes" id="UP000034350">
    <property type="component" value="Unassembled WGS sequence"/>
</dbReference>
<dbReference type="VEuPathDB" id="MicrosporidiaDB:G9O61_00g015390"/>
<organism evidence="1 2">
    <name type="scientific">Vairimorpha ceranae</name>
    <dbReference type="NCBI Taxonomy" id="40302"/>
    <lineage>
        <taxon>Eukaryota</taxon>
        <taxon>Fungi</taxon>
        <taxon>Fungi incertae sedis</taxon>
        <taxon>Microsporidia</taxon>
        <taxon>Nosematidae</taxon>
        <taxon>Vairimorpha</taxon>
    </lineage>
</organism>
<dbReference type="AlphaFoldDB" id="A0A0F9WCC6"/>
<sequence>MQFLYKFSQLHKKMTLNPFHIIQEINKKKDNHENYYFLVDKLLISSKQQPNDIKYQIYYIVAKEFFYFKEHNKSEEYFLLVLNNRDLFVVHNLLEDTILHLLILKTSSTKEVAEALYNIFIIKNEKFLQNIELDLRDIDCDVTFFFTFLYENNEYDYAVYFLTSETLEIFIDKLMLQKYYTKEIKDKLLYFNNIYVFLYLSVFDKKNIRDYSLKIKSFKNNTCKDLFYMKHDISQDFIEKVQDENTIFFLYKNRKYLKLINCISVYDNFAYNILYFSYFKLENLVEAEKYYKNVEKILFSVDEIEYLIFLDCVSSVINKISDLDNPTDFIASLEVLYKSKKYEILKECIENNIYKFKSISVFKVLISYLLLNYYENIDVCIYIQNYIEQIDFISISDRDWLYKIVYNSIIDDIKYKVRYIDLLYQLKDICLDTIYISLLTNKKDTITLYNEFLESDLEDANSDLYFIILALFYKSNEDKNVFMKLDITQRSNDQIKDFLEIITNKDLIIEAHMRNILSPEILERAILEHSLKGKLYPFLVNIFLINIKKYLSYNSKIIINKEIEIYKIYGDYKVVEFFLGII</sequence>
<evidence type="ECO:0000313" key="2">
    <source>
        <dbReference type="Proteomes" id="UP000034350"/>
    </source>
</evidence>
<accession>A0A0F9WCC6</accession>
<reference evidence="1 2" key="1">
    <citation type="journal article" date="2015" name="Environ. Microbiol.">
        <title>Genome analyses suggest the presence of polyploidy and recent human-driven expansions in eight global populations of the honeybee pathogen Nosema ceranae.</title>
        <authorList>
            <person name="Pelin A."/>
            <person name="Selman M."/>
            <person name="Aris-Brosou S."/>
            <person name="Farinelli L."/>
            <person name="Corradi N."/>
        </authorList>
    </citation>
    <scope>NUCLEOTIDE SEQUENCE [LARGE SCALE GENOMIC DNA]</scope>
    <source>
        <strain evidence="1 2">PA08 1199</strain>
    </source>
</reference>
<dbReference type="GeneID" id="36321157"/>
<dbReference type="RefSeq" id="XP_024330232.1">
    <property type="nucleotide sequence ID" value="XM_024476205.1"/>
</dbReference>
<proteinExistence type="predicted"/>
<name>A0A0F9WCC6_9MICR</name>
<comment type="caution">
    <text evidence="1">The sequence shown here is derived from an EMBL/GenBank/DDBJ whole genome shotgun (WGS) entry which is preliminary data.</text>
</comment>
<dbReference type="VEuPathDB" id="MicrosporidiaDB:NCER_101953"/>
<evidence type="ECO:0000313" key="1">
    <source>
        <dbReference type="EMBL" id="KKO74490.1"/>
    </source>
</evidence>
<gene>
    <name evidence="1" type="ORF">AAJ76_6600017859</name>
</gene>
<dbReference type="EMBL" id="JPQZ01000066">
    <property type="protein sequence ID" value="KKO74490.1"/>
    <property type="molecule type" value="Genomic_DNA"/>
</dbReference>
<keyword evidence="2" id="KW-1185">Reference proteome</keyword>
<protein>
    <submittedName>
        <fullName evidence="1">Uncharacterized protein</fullName>
    </submittedName>
</protein>